<dbReference type="GO" id="GO:0006897">
    <property type="term" value="P:endocytosis"/>
    <property type="evidence" value="ECO:0007669"/>
    <property type="project" value="TreeGrafter"/>
</dbReference>
<organism evidence="3 4">
    <name type="scientific">Beauveria brongniartii RCEF 3172</name>
    <dbReference type="NCBI Taxonomy" id="1081107"/>
    <lineage>
        <taxon>Eukaryota</taxon>
        <taxon>Fungi</taxon>
        <taxon>Dikarya</taxon>
        <taxon>Ascomycota</taxon>
        <taxon>Pezizomycotina</taxon>
        <taxon>Sordariomycetes</taxon>
        <taxon>Hypocreomycetidae</taxon>
        <taxon>Hypocreales</taxon>
        <taxon>Cordycipitaceae</taxon>
        <taxon>Beauveria</taxon>
        <taxon>Beauveria brongniartii</taxon>
    </lineage>
</organism>
<dbReference type="Proteomes" id="UP000076863">
    <property type="component" value="Unassembled WGS sequence"/>
</dbReference>
<evidence type="ECO:0000256" key="1">
    <source>
        <dbReference type="SAM" id="Coils"/>
    </source>
</evidence>
<dbReference type="GO" id="GO:0005874">
    <property type="term" value="C:microtubule"/>
    <property type="evidence" value="ECO:0007669"/>
    <property type="project" value="TreeGrafter"/>
</dbReference>
<gene>
    <name evidence="3" type="ORF">BBO_09450</name>
</gene>
<dbReference type="GO" id="GO:0016559">
    <property type="term" value="P:peroxisome fission"/>
    <property type="evidence" value="ECO:0007669"/>
    <property type="project" value="TreeGrafter"/>
</dbReference>
<dbReference type="PANTHER" id="PTHR11566">
    <property type="entry name" value="DYNAMIN"/>
    <property type="match status" value="1"/>
</dbReference>
<dbReference type="InterPro" id="IPR022812">
    <property type="entry name" value="Dynamin"/>
</dbReference>
<dbReference type="InterPro" id="IPR045063">
    <property type="entry name" value="Dynamin_N"/>
</dbReference>
<evidence type="ECO:0000313" key="3">
    <source>
        <dbReference type="EMBL" id="OAA33857.1"/>
    </source>
</evidence>
<evidence type="ECO:0000313" key="4">
    <source>
        <dbReference type="Proteomes" id="UP000076863"/>
    </source>
</evidence>
<evidence type="ECO:0000259" key="2">
    <source>
        <dbReference type="Pfam" id="PF00350"/>
    </source>
</evidence>
<feature type="coiled-coil region" evidence="1">
    <location>
        <begin position="125"/>
        <end position="152"/>
    </location>
</feature>
<dbReference type="GO" id="GO:0005739">
    <property type="term" value="C:mitochondrion"/>
    <property type="evidence" value="ECO:0007669"/>
    <property type="project" value="TreeGrafter"/>
</dbReference>
<comment type="caution">
    <text evidence="3">The sequence shown here is derived from an EMBL/GenBank/DDBJ whole genome shotgun (WGS) entry which is preliminary data.</text>
</comment>
<dbReference type="GO" id="GO:0008017">
    <property type="term" value="F:microtubule binding"/>
    <property type="evidence" value="ECO:0007669"/>
    <property type="project" value="TreeGrafter"/>
</dbReference>
<protein>
    <submittedName>
        <fullName evidence="3">Interferon-induced GTP-binding protein Mx2</fullName>
    </submittedName>
</protein>
<dbReference type="InterPro" id="IPR027417">
    <property type="entry name" value="P-loop_NTPase"/>
</dbReference>
<keyword evidence="4" id="KW-1185">Reference proteome</keyword>
<dbReference type="GO" id="GO:0016020">
    <property type="term" value="C:membrane"/>
    <property type="evidence" value="ECO:0007669"/>
    <property type="project" value="TreeGrafter"/>
</dbReference>
<dbReference type="EMBL" id="AZHA01000087">
    <property type="protein sequence ID" value="OAA33857.1"/>
    <property type="molecule type" value="Genomic_DNA"/>
</dbReference>
<dbReference type="GO" id="GO:0000266">
    <property type="term" value="P:mitochondrial fission"/>
    <property type="evidence" value="ECO:0007669"/>
    <property type="project" value="TreeGrafter"/>
</dbReference>
<dbReference type="PRINTS" id="PR00195">
    <property type="entry name" value="DYNAMIN"/>
</dbReference>
<feature type="domain" description="Dynamin N-terminal" evidence="2">
    <location>
        <begin position="12"/>
        <end position="107"/>
    </location>
</feature>
<name>A0A166VNF7_9HYPO</name>
<proteinExistence type="predicted"/>
<sequence>MGIRTTQNPMGTRTFSENVLKIEKCGPDEDYLTVIDVPGIFRITTDNVTTQLDKSLVLRMVQNYIQNEQTIIFAVLPDNVDIVTQEILEMAEMYDPSGQRTLRVLTKPDLHLLGELTDRAFPKLRAETREMLSQARNDLEKLGQSRQTEREQQQYLASVASDFQDTVPPALNADYSSSEVFDIDNFRLAIWLYVSLRLLMPFG</sequence>
<dbReference type="OrthoDB" id="415706at2759"/>
<dbReference type="GO" id="GO:0003924">
    <property type="term" value="F:GTPase activity"/>
    <property type="evidence" value="ECO:0007669"/>
    <property type="project" value="TreeGrafter"/>
</dbReference>
<keyword evidence="1" id="KW-0175">Coiled coil</keyword>
<dbReference type="Pfam" id="PF00350">
    <property type="entry name" value="Dynamin_N"/>
    <property type="match status" value="1"/>
</dbReference>
<dbReference type="GO" id="GO:0048312">
    <property type="term" value="P:intracellular distribution of mitochondria"/>
    <property type="evidence" value="ECO:0007669"/>
    <property type="project" value="TreeGrafter"/>
</dbReference>
<dbReference type="SUPFAM" id="SSF52540">
    <property type="entry name" value="P-loop containing nucleoside triphosphate hydrolases"/>
    <property type="match status" value="1"/>
</dbReference>
<dbReference type="PANTHER" id="PTHR11566:SF215">
    <property type="entry name" value="DYNAMIN GTPASE"/>
    <property type="match status" value="1"/>
</dbReference>
<dbReference type="Gene3D" id="3.40.50.300">
    <property type="entry name" value="P-loop containing nucleotide triphosphate hydrolases"/>
    <property type="match status" value="2"/>
</dbReference>
<dbReference type="AlphaFoldDB" id="A0A166VNF7"/>
<accession>A0A166VNF7</accession>
<reference evidence="3 4" key="1">
    <citation type="journal article" date="2016" name="Genome Biol. Evol.">
        <title>Divergent and convergent evolution of fungal pathogenicity.</title>
        <authorList>
            <person name="Shang Y."/>
            <person name="Xiao G."/>
            <person name="Zheng P."/>
            <person name="Cen K."/>
            <person name="Zhan S."/>
            <person name="Wang C."/>
        </authorList>
    </citation>
    <scope>NUCLEOTIDE SEQUENCE [LARGE SCALE GENOMIC DNA]</scope>
    <source>
        <strain evidence="3 4">RCEF 3172</strain>
    </source>
</reference>